<dbReference type="AlphaFoldDB" id="A0A225VQN6"/>
<sequence>MVYMVFFFHEIDSVFARRSLFWTPPGFATTNYPAETFNTTIRQGYTFNSVIKLFNHIDKIKNGCVDIVELKNSRWK</sequence>
<dbReference type="EMBL" id="NBNE01003370">
    <property type="protein sequence ID" value="OWZ07861.1"/>
    <property type="molecule type" value="Genomic_DNA"/>
</dbReference>
<gene>
    <name evidence="1" type="ORF">PHMEG_00019685</name>
</gene>
<reference evidence="2" key="1">
    <citation type="submission" date="2017-03" db="EMBL/GenBank/DDBJ databases">
        <title>Phytopthora megakarya and P. palmivora, two closely related causual agents of cacao black pod achieved similar genome size and gene model numbers by different mechanisms.</title>
        <authorList>
            <person name="Ali S."/>
            <person name="Shao J."/>
            <person name="Larry D.J."/>
            <person name="Kronmiller B."/>
            <person name="Shen D."/>
            <person name="Strem M.D."/>
            <person name="Melnick R.L."/>
            <person name="Guiltinan M.J."/>
            <person name="Tyler B.M."/>
            <person name="Meinhardt L.W."/>
            <person name="Bailey B.A."/>
        </authorList>
    </citation>
    <scope>NUCLEOTIDE SEQUENCE [LARGE SCALE GENOMIC DNA]</scope>
    <source>
        <strain evidence="2">zdho120</strain>
    </source>
</reference>
<protein>
    <submittedName>
        <fullName evidence="1">Uncharacterized protein</fullName>
    </submittedName>
</protein>
<proteinExistence type="predicted"/>
<name>A0A225VQN6_9STRA</name>
<organism evidence="1 2">
    <name type="scientific">Phytophthora megakarya</name>
    <dbReference type="NCBI Taxonomy" id="4795"/>
    <lineage>
        <taxon>Eukaryota</taxon>
        <taxon>Sar</taxon>
        <taxon>Stramenopiles</taxon>
        <taxon>Oomycota</taxon>
        <taxon>Peronosporomycetes</taxon>
        <taxon>Peronosporales</taxon>
        <taxon>Peronosporaceae</taxon>
        <taxon>Phytophthora</taxon>
    </lineage>
</organism>
<comment type="caution">
    <text evidence="1">The sequence shown here is derived from an EMBL/GenBank/DDBJ whole genome shotgun (WGS) entry which is preliminary data.</text>
</comment>
<evidence type="ECO:0000313" key="1">
    <source>
        <dbReference type="EMBL" id="OWZ07861.1"/>
    </source>
</evidence>
<accession>A0A225VQN6</accession>
<evidence type="ECO:0000313" key="2">
    <source>
        <dbReference type="Proteomes" id="UP000198211"/>
    </source>
</evidence>
<keyword evidence="2" id="KW-1185">Reference proteome</keyword>
<dbReference type="Proteomes" id="UP000198211">
    <property type="component" value="Unassembled WGS sequence"/>
</dbReference>